<accession>A0A9D2AY92</accession>
<gene>
    <name evidence="2" type="ORF">H9853_04815</name>
</gene>
<dbReference type="AlphaFoldDB" id="A0A9D2AY92"/>
<dbReference type="EMBL" id="DXEZ01000133">
    <property type="protein sequence ID" value="HIX54325.1"/>
    <property type="molecule type" value="Genomic_DNA"/>
</dbReference>
<keyword evidence="1" id="KW-0175">Coiled coil</keyword>
<evidence type="ECO:0000313" key="3">
    <source>
        <dbReference type="Proteomes" id="UP000824156"/>
    </source>
</evidence>
<evidence type="ECO:0000313" key="2">
    <source>
        <dbReference type="EMBL" id="HIX54325.1"/>
    </source>
</evidence>
<dbReference type="Proteomes" id="UP000824156">
    <property type="component" value="Unassembled WGS sequence"/>
</dbReference>
<proteinExistence type="predicted"/>
<comment type="caution">
    <text evidence="2">The sequence shown here is derived from an EMBL/GenBank/DDBJ whole genome shotgun (WGS) entry which is preliminary data.</text>
</comment>
<evidence type="ECO:0000256" key="1">
    <source>
        <dbReference type="SAM" id="Coils"/>
    </source>
</evidence>
<organism evidence="2 3">
    <name type="scientific">Candidatus Sphingobacterium stercoripullorum</name>
    <dbReference type="NCBI Taxonomy" id="2838759"/>
    <lineage>
        <taxon>Bacteria</taxon>
        <taxon>Pseudomonadati</taxon>
        <taxon>Bacteroidota</taxon>
        <taxon>Sphingobacteriia</taxon>
        <taxon>Sphingobacteriales</taxon>
        <taxon>Sphingobacteriaceae</taxon>
        <taxon>Sphingobacterium</taxon>
    </lineage>
</organism>
<protein>
    <submittedName>
        <fullName evidence="2">Uncharacterized protein</fullName>
    </submittedName>
</protein>
<feature type="coiled-coil region" evidence="1">
    <location>
        <begin position="26"/>
        <end position="60"/>
    </location>
</feature>
<sequence length="155" mass="17738">MQIFNFSQQKVACFIFLVCGASLMSCHKQNDNQENLTRKIDSLEQELEKQNKELAITHQAKEWSVFSQSFTSKMDKHGVANPIEYIDSSLRAETDLITLDAVLGGKMQFEQVKILGDKWVWASYSDGHIMGEAIYSFDVNKSGNPKFHLELSRER</sequence>
<reference evidence="2" key="2">
    <citation type="submission" date="2021-04" db="EMBL/GenBank/DDBJ databases">
        <authorList>
            <person name="Gilroy R."/>
        </authorList>
    </citation>
    <scope>NUCLEOTIDE SEQUENCE</scope>
    <source>
        <strain evidence="2">1719</strain>
    </source>
</reference>
<reference evidence="2" key="1">
    <citation type="journal article" date="2021" name="PeerJ">
        <title>Extensive microbial diversity within the chicken gut microbiome revealed by metagenomics and culture.</title>
        <authorList>
            <person name="Gilroy R."/>
            <person name="Ravi A."/>
            <person name="Getino M."/>
            <person name="Pursley I."/>
            <person name="Horton D.L."/>
            <person name="Alikhan N.F."/>
            <person name="Baker D."/>
            <person name="Gharbi K."/>
            <person name="Hall N."/>
            <person name="Watson M."/>
            <person name="Adriaenssens E.M."/>
            <person name="Foster-Nyarko E."/>
            <person name="Jarju S."/>
            <person name="Secka A."/>
            <person name="Antonio M."/>
            <person name="Oren A."/>
            <person name="Chaudhuri R.R."/>
            <person name="La Ragione R."/>
            <person name="Hildebrand F."/>
            <person name="Pallen M.J."/>
        </authorList>
    </citation>
    <scope>NUCLEOTIDE SEQUENCE</scope>
    <source>
        <strain evidence="2">1719</strain>
    </source>
</reference>
<name>A0A9D2AY92_9SPHI</name>